<dbReference type="Gene3D" id="3.40.50.720">
    <property type="entry name" value="NAD(P)-binding Rossmann-like Domain"/>
    <property type="match status" value="1"/>
</dbReference>
<comment type="similarity">
    <text evidence="1">Belongs to the NAD(P)-dependent epimerase/dehydratase family.</text>
</comment>
<dbReference type="PRINTS" id="PR01713">
    <property type="entry name" value="NUCEPIMERASE"/>
</dbReference>
<protein>
    <recommendedName>
        <fullName evidence="3">NAD(P)-binding domain-containing protein</fullName>
    </recommendedName>
</protein>
<evidence type="ECO:0000256" key="1">
    <source>
        <dbReference type="ARBA" id="ARBA00007637"/>
    </source>
</evidence>
<evidence type="ECO:0000259" key="3">
    <source>
        <dbReference type="Pfam" id="PF16363"/>
    </source>
</evidence>
<dbReference type="InterPro" id="IPR016040">
    <property type="entry name" value="NAD(P)-bd_dom"/>
</dbReference>
<dbReference type="SUPFAM" id="SSF51735">
    <property type="entry name" value="NAD(P)-binding Rossmann-fold domains"/>
    <property type="match status" value="1"/>
</dbReference>
<accession>A0A0G4HR83</accession>
<dbReference type="Gene3D" id="3.90.25.10">
    <property type="entry name" value="UDP-galactose 4-epimerase, domain 1"/>
    <property type="match status" value="1"/>
</dbReference>
<gene>
    <name evidence="4" type="ORF">Cvel_8059</name>
</gene>
<evidence type="ECO:0000256" key="2">
    <source>
        <dbReference type="ARBA" id="ARBA00023027"/>
    </source>
</evidence>
<name>A0A0G4HR83_9ALVE</name>
<dbReference type="AlphaFoldDB" id="A0A0G4HR83"/>
<dbReference type="PANTHER" id="PTHR43574">
    <property type="entry name" value="EPIMERASE-RELATED"/>
    <property type="match status" value="1"/>
</dbReference>
<sequence length="362" mass="40142">MPHMPQSTKQRGDGMKVLVTGAAGFIGGHTVDLLLKRGDDVVAVDSLNEYYDRNFKLQTLRLLRETAKQPGAGQLTIILMDLCNHEAVRKLFENHKPDVLCHLAAQAGVRFSIQNPLSNVDTNIMATVRLYDMCREFGVSRLVIASSSSVYGTSSTAPFSEDQICNQPISPYAATKRASELFGYTYHHLYKMNITQLRFFTVYGPRGRPDMACFKFILAMDEGRKIDKYGDGSAVREFTFVSDIVDGVVAAIDKSGSNAWLVVNLGGGSTHTLNELIETIEKHVGKKAVINQMGDQPGDVPLTSADQTVASRELGFKPKVSLDEGVRRTVEWYEAFKKDPANKKYTPEEFQEVLKGLDVLSY</sequence>
<dbReference type="PhylomeDB" id="A0A0G4HR83"/>
<feature type="domain" description="NAD(P)-binding" evidence="3">
    <location>
        <begin position="18"/>
        <end position="329"/>
    </location>
</feature>
<dbReference type="EMBL" id="CDMZ01003563">
    <property type="protein sequence ID" value="CEM46818.1"/>
    <property type="molecule type" value="Genomic_DNA"/>
</dbReference>
<evidence type="ECO:0000313" key="4">
    <source>
        <dbReference type="EMBL" id="CEM46818.1"/>
    </source>
</evidence>
<proteinExistence type="inferred from homology"/>
<reference evidence="4" key="1">
    <citation type="submission" date="2014-11" db="EMBL/GenBank/DDBJ databases">
        <authorList>
            <person name="Otto D Thomas"/>
            <person name="Naeem Raeece"/>
        </authorList>
    </citation>
    <scope>NUCLEOTIDE SEQUENCE</scope>
</reference>
<organism evidence="4">
    <name type="scientific">Chromera velia CCMP2878</name>
    <dbReference type="NCBI Taxonomy" id="1169474"/>
    <lineage>
        <taxon>Eukaryota</taxon>
        <taxon>Sar</taxon>
        <taxon>Alveolata</taxon>
        <taxon>Colpodellida</taxon>
        <taxon>Chromeraceae</taxon>
        <taxon>Chromera</taxon>
    </lineage>
</organism>
<dbReference type="InterPro" id="IPR036291">
    <property type="entry name" value="NAD(P)-bd_dom_sf"/>
</dbReference>
<dbReference type="Pfam" id="PF16363">
    <property type="entry name" value="GDP_Man_Dehyd"/>
    <property type="match status" value="1"/>
</dbReference>
<dbReference type="VEuPathDB" id="CryptoDB:Cvel_8059"/>
<keyword evidence="2" id="KW-0520">NAD</keyword>